<proteinExistence type="inferred from homology"/>
<dbReference type="Pfam" id="PF02229">
    <property type="entry name" value="PC4"/>
    <property type="match status" value="1"/>
</dbReference>
<evidence type="ECO:0000313" key="10">
    <source>
        <dbReference type="Proteomes" id="UP001295423"/>
    </source>
</evidence>
<gene>
    <name evidence="9" type="ORF">CYCCA115_LOCUS14941</name>
</gene>
<evidence type="ECO:0000256" key="3">
    <source>
        <dbReference type="ARBA" id="ARBA00023015"/>
    </source>
</evidence>
<reference evidence="9" key="1">
    <citation type="submission" date="2023-08" db="EMBL/GenBank/DDBJ databases">
        <authorList>
            <person name="Audoor S."/>
            <person name="Bilcke G."/>
        </authorList>
    </citation>
    <scope>NUCLEOTIDE SEQUENCE</scope>
</reference>
<accession>A0AAD2PVB9</accession>
<dbReference type="SUPFAM" id="SSF54447">
    <property type="entry name" value="ssDNA-binding transcriptional regulator domain"/>
    <property type="match status" value="1"/>
</dbReference>
<dbReference type="GO" id="GO:0003713">
    <property type="term" value="F:transcription coactivator activity"/>
    <property type="evidence" value="ECO:0007669"/>
    <property type="project" value="InterPro"/>
</dbReference>
<comment type="similarity">
    <text evidence="2">Belongs to the transcriptional coactivator PC4 family.</text>
</comment>
<feature type="domain" description="Transcriptional coactivator p15 (PC4) C-terminal" evidence="8">
    <location>
        <begin position="45"/>
        <end position="96"/>
    </location>
</feature>
<dbReference type="Gene3D" id="2.30.31.10">
    <property type="entry name" value="Transcriptional Coactivator Pc4, Chain A"/>
    <property type="match status" value="1"/>
</dbReference>
<feature type="region of interest" description="Disordered" evidence="7">
    <location>
        <begin position="1"/>
        <end position="42"/>
    </location>
</feature>
<keyword evidence="5" id="KW-0804">Transcription</keyword>
<dbReference type="GO" id="GO:0003677">
    <property type="term" value="F:DNA binding"/>
    <property type="evidence" value="ECO:0007669"/>
    <property type="project" value="UniProtKB-KW"/>
</dbReference>
<dbReference type="PANTHER" id="PTHR13215">
    <property type="entry name" value="RNA POLYMERASE II TRANSCRIPTIONAL COACTIVATOR"/>
    <property type="match status" value="1"/>
</dbReference>
<evidence type="ECO:0000256" key="6">
    <source>
        <dbReference type="ARBA" id="ARBA00023242"/>
    </source>
</evidence>
<evidence type="ECO:0000256" key="2">
    <source>
        <dbReference type="ARBA" id="ARBA00009001"/>
    </source>
</evidence>
<comment type="caution">
    <text evidence="9">The sequence shown here is derived from an EMBL/GenBank/DDBJ whole genome shotgun (WGS) entry which is preliminary data.</text>
</comment>
<feature type="compositionally biased region" description="Basic and acidic residues" evidence="7">
    <location>
        <begin position="1"/>
        <end position="19"/>
    </location>
</feature>
<keyword evidence="4" id="KW-0238">DNA-binding</keyword>
<dbReference type="InterPro" id="IPR045125">
    <property type="entry name" value="Sub1/Tcp4-like"/>
</dbReference>
<comment type="subcellular location">
    <subcellularLocation>
        <location evidence="1">Nucleus</location>
    </subcellularLocation>
</comment>
<dbReference type="InterPro" id="IPR003173">
    <property type="entry name" value="PC4_C"/>
</dbReference>
<name>A0AAD2PVB9_9STRA</name>
<dbReference type="Proteomes" id="UP001295423">
    <property type="component" value="Unassembled WGS sequence"/>
</dbReference>
<evidence type="ECO:0000256" key="4">
    <source>
        <dbReference type="ARBA" id="ARBA00023125"/>
    </source>
</evidence>
<dbReference type="InterPro" id="IPR009044">
    <property type="entry name" value="ssDNA-bd_transcriptional_reg"/>
</dbReference>
<evidence type="ECO:0000313" key="9">
    <source>
        <dbReference type="EMBL" id="CAJ1954349.1"/>
    </source>
</evidence>
<evidence type="ECO:0000256" key="7">
    <source>
        <dbReference type="SAM" id="MobiDB-lite"/>
    </source>
</evidence>
<evidence type="ECO:0000256" key="5">
    <source>
        <dbReference type="ARBA" id="ARBA00023163"/>
    </source>
</evidence>
<keyword evidence="6" id="KW-0539">Nucleus</keyword>
<dbReference type="EMBL" id="CAKOGP040001869">
    <property type="protein sequence ID" value="CAJ1954349.1"/>
    <property type="molecule type" value="Genomic_DNA"/>
</dbReference>
<dbReference type="AlphaFoldDB" id="A0AAD2PVB9"/>
<dbReference type="GO" id="GO:0060261">
    <property type="term" value="P:positive regulation of transcription initiation by RNA polymerase II"/>
    <property type="evidence" value="ECO:0007669"/>
    <property type="project" value="InterPro"/>
</dbReference>
<dbReference type="GO" id="GO:0005634">
    <property type="term" value="C:nucleus"/>
    <property type="evidence" value="ECO:0007669"/>
    <property type="project" value="UniProtKB-SubCell"/>
</dbReference>
<organism evidence="9 10">
    <name type="scientific">Cylindrotheca closterium</name>
    <dbReference type="NCBI Taxonomy" id="2856"/>
    <lineage>
        <taxon>Eukaryota</taxon>
        <taxon>Sar</taxon>
        <taxon>Stramenopiles</taxon>
        <taxon>Ochrophyta</taxon>
        <taxon>Bacillariophyta</taxon>
        <taxon>Bacillariophyceae</taxon>
        <taxon>Bacillariophycidae</taxon>
        <taxon>Bacillariales</taxon>
        <taxon>Bacillariaceae</taxon>
        <taxon>Cylindrotheca</taxon>
    </lineage>
</organism>
<sequence length="109" mass="12275">MSCEEPMPKKPKVDAKEAVETAEAEEEESPKMQQAEKNDSGESFFALSSTRRCTIRSFKGTTLVDIREMYEKNGKMLPGKKGISLTTEQFEVLRDIIKSGQVEKEIAEL</sequence>
<evidence type="ECO:0000259" key="8">
    <source>
        <dbReference type="Pfam" id="PF02229"/>
    </source>
</evidence>
<evidence type="ECO:0000256" key="1">
    <source>
        <dbReference type="ARBA" id="ARBA00004123"/>
    </source>
</evidence>
<protein>
    <recommendedName>
        <fullName evidence="8">Transcriptional coactivator p15 (PC4) C-terminal domain-containing protein</fullName>
    </recommendedName>
</protein>
<keyword evidence="3" id="KW-0805">Transcription regulation</keyword>
<keyword evidence="10" id="KW-1185">Reference proteome</keyword>